<dbReference type="Gene3D" id="3.40.50.300">
    <property type="entry name" value="P-loop containing nucleotide triphosphate hydrolases"/>
    <property type="match status" value="1"/>
</dbReference>
<dbReference type="Pfam" id="PF03079">
    <property type="entry name" value="ARD"/>
    <property type="match status" value="1"/>
</dbReference>
<dbReference type="SMART" id="SM00382">
    <property type="entry name" value="AAA"/>
    <property type="match status" value="1"/>
</dbReference>
<dbReference type="InterPro" id="IPR027417">
    <property type="entry name" value="P-loop_NTPase"/>
</dbReference>
<dbReference type="STRING" id="3818.A0A445AS35"/>
<evidence type="ECO:0000259" key="4">
    <source>
        <dbReference type="PROSITE" id="PS50893"/>
    </source>
</evidence>
<dbReference type="Proteomes" id="UP000289738">
    <property type="component" value="Chromosome B01"/>
</dbReference>
<dbReference type="InterPro" id="IPR050611">
    <property type="entry name" value="ABCF"/>
</dbReference>
<gene>
    <name evidence="5" type="ORF">Ahy_B01g053596</name>
</gene>
<dbReference type="InterPro" id="IPR003439">
    <property type="entry name" value="ABC_transporter-like_ATP-bd"/>
</dbReference>
<evidence type="ECO:0000256" key="1">
    <source>
        <dbReference type="ARBA" id="ARBA00022737"/>
    </source>
</evidence>
<evidence type="ECO:0000256" key="3">
    <source>
        <dbReference type="ARBA" id="ARBA00022840"/>
    </source>
</evidence>
<dbReference type="InterPro" id="IPR003593">
    <property type="entry name" value="AAA+_ATPase"/>
</dbReference>
<dbReference type="Pfam" id="PF06136">
    <property type="entry name" value="SOK"/>
    <property type="match status" value="1"/>
</dbReference>
<comment type="caution">
    <text evidence="5">The sequence shown here is derived from an EMBL/GenBank/DDBJ whole genome shotgun (WGS) entry which is preliminary data.</text>
</comment>
<dbReference type="PROSITE" id="PS00211">
    <property type="entry name" value="ABC_TRANSPORTER_1"/>
    <property type="match status" value="1"/>
</dbReference>
<keyword evidence="1" id="KW-0677">Repeat</keyword>
<dbReference type="InterPro" id="IPR048351">
    <property type="entry name" value="SOK_DIX"/>
</dbReference>
<reference evidence="5 6" key="1">
    <citation type="submission" date="2019-01" db="EMBL/GenBank/DDBJ databases">
        <title>Sequencing of cultivated peanut Arachis hypogaea provides insights into genome evolution and oil improvement.</title>
        <authorList>
            <person name="Chen X."/>
        </authorList>
    </citation>
    <scope>NUCLEOTIDE SEQUENCE [LARGE SCALE GENOMIC DNA]</scope>
    <source>
        <strain evidence="6">cv. Fuhuasheng</strain>
        <tissue evidence="5">Leaves</tissue>
    </source>
</reference>
<dbReference type="GO" id="GO:0010309">
    <property type="term" value="F:acireductone dioxygenase [iron(II)-requiring] activity"/>
    <property type="evidence" value="ECO:0007669"/>
    <property type="project" value="InterPro"/>
</dbReference>
<evidence type="ECO:0000313" key="6">
    <source>
        <dbReference type="Proteomes" id="UP000289738"/>
    </source>
</evidence>
<accession>A0A445AS35</accession>
<dbReference type="InterPro" id="IPR004313">
    <property type="entry name" value="ARD"/>
</dbReference>
<sequence length="363" mass="41164">MQVHVVYYLSRNGPLEHPHYIEITLFPNDPLRLKDVFKRLIVLRGSAMPLQYSWSCKRRYGLLGLNGCGKSTLLTAIGFHELLILERMDIYHLSREIEATDMSVLEAVINCDEERLKLEKEAEALAAHALDATTAEKHAAEILHGLGFNKEMQAKKTRDFSGGWRMRIALARALFMNPTILLLDELTNHLDVCEVCLEKLPNYEEKIKSFFEEHLHTNKEIHYCVAGSGRCNFLLFFIVLHQYLVGLREKVATALSAPSATIPQPAHRSSLVLLLVALTVRYPSLVVVNSGLPSLLSDPSAKTPEVALVYIFGEARRTTPSILYLPQFDIWWETAHEQLRAEVVLAEVEDVPHLVFSHRSVYL</sequence>
<keyword evidence="6" id="KW-1185">Reference proteome</keyword>
<keyword evidence="2" id="KW-0547">Nucleotide-binding</keyword>
<organism evidence="5 6">
    <name type="scientific">Arachis hypogaea</name>
    <name type="common">Peanut</name>
    <dbReference type="NCBI Taxonomy" id="3818"/>
    <lineage>
        <taxon>Eukaryota</taxon>
        <taxon>Viridiplantae</taxon>
        <taxon>Streptophyta</taxon>
        <taxon>Embryophyta</taxon>
        <taxon>Tracheophyta</taxon>
        <taxon>Spermatophyta</taxon>
        <taxon>Magnoliopsida</taxon>
        <taxon>eudicotyledons</taxon>
        <taxon>Gunneridae</taxon>
        <taxon>Pentapetalae</taxon>
        <taxon>rosids</taxon>
        <taxon>fabids</taxon>
        <taxon>Fabales</taxon>
        <taxon>Fabaceae</taxon>
        <taxon>Papilionoideae</taxon>
        <taxon>50 kb inversion clade</taxon>
        <taxon>dalbergioids sensu lato</taxon>
        <taxon>Dalbergieae</taxon>
        <taxon>Pterocarpus clade</taxon>
        <taxon>Arachis</taxon>
    </lineage>
</organism>
<name>A0A445AS35_ARAHY</name>
<dbReference type="SUPFAM" id="SSF52540">
    <property type="entry name" value="P-loop containing nucleoside triphosphate hydrolases"/>
    <property type="match status" value="1"/>
</dbReference>
<evidence type="ECO:0000256" key="2">
    <source>
        <dbReference type="ARBA" id="ARBA00022741"/>
    </source>
</evidence>
<feature type="domain" description="ABC transporter" evidence="4">
    <location>
        <begin position="31"/>
        <end position="274"/>
    </location>
</feature>
<dbReference type="GO" id="GO:0005524">
    <property type="term" value="F:ATP binding"/>
    <property type="evidence" value="ECO:0007669"/>
    <property type="project" value="UniProtKB-KW"/>
</dbReference>
<dbReference type="PANTHER" id="PTHR19211:SF52">
    <property type="entry name" value="ABC TRANSPORTER F FAMILY MEMBER 1"/>
    <property type="match status" value="1"/>
</dbReference>
<dbReference type="PANTHER" id="PTHR19211">
    <property type="entry name" value="ATP-BINDING TRANSPORT PROTEIN-RELATED"/>
    <property type="match status" value="1"/>
</dbReference>
<protein>
    <recommendedName>
        <fullName evidence="4">ABC transporter domain-containing protein</fullName>
    </recommendedName>
</protein>
<dbReference type="GO" id="GO:0016887">
    <property type="term" value="F:ATP hydrolysis activity"/>
    <property type="evidence" value="ECO:0007669"/>
    <property type="project" value="InterPro"/>
</dbReference>
<dbReference type="EMBL" id="SDMP01000011">
    <property type="protein sequence ID" value="RYR29247.1"/>
    <property type="molecule type" value="Genomic_DNA"/>
</dbReference>
<dbReference type="InterPro" id="IPR017871">
    <property type="entry name" value="ABC_transporter-like_CS"/>
</dbReference>
<dbReference type="PROSITE" id="PS50893">
    <property type="entry name" value="ABC_TRANSPORTER_2"/>
    <property type="match status" value="1"/>
</dbReference>
<dbReference type="AlphaFoldDB" id="A0A445AS35"/>
<evidence type="ECO:0000313" key="5">
    <source>
        <dbReference type="EMBL" id="RYR29247.1"/>
    </source>
</evidence>
<proteinExistence type="predicted"/>
<keyword evidence="3" id="KW-0067">ATP-binding</keyword>